<gene>
    <name evidence="1" type="ORF">MENTE1834_LOCUS13554</name>
</gene>
<protein>
    <submittedName>
        <fullName evidence="1">Uncharacterized protein</fullName>
    </submittedName>
</protein>
<evidence type="ECO:0000313" key="1">
    <source>
        <dbReference type="EMBL" id="CAK5051261.1"/>
    </source>
</evidence>
<proteinExistence type="predicted"/>
<comment type="caution">
    <text evidence="1">The sequence shown here is derived from an EMBL/GenBank/DDBJ whole genome shotgun (WGS) entry which is preliminary data.</text>
</comment>
<reference evidence="1" key="1">
    <citation type="submission" date="2023-11" db="EMBL/GenBank/DDBJ databases">
        <authorList>
            <person name="Poullet M."/>
        </authorList>
    </citation>
    <scope>NUCLEOTIDE SEQUENCE</scope>
    <source>
        <strain evidence="1">E1834</strain>
    </source>
</reference>
<dbReference type="Proteomes" id="UP001497535">
    <property type="component" value="Unassembled WGS sequence"/>
</dbReference>
<accession>A0ACB0YL51</accession>
<organism evidence="1 2">
    <name type="scientific">Meloidogyne enterolobii</name>
    <name type="common">Root-knot nematode worm</name>
    <name type="synonym">Meloidogyne mayaguensis</name>
    <dbReference type="NCBI Taxonomy" id="390850"/>
    <lineage>
        <taxon>Eukaryota</taxon>
        <taxon>Metazoa</taxon>
        <taxon>Ecdysozoa</taxon>
        <taxon>Nematoda</taxon>
        <taxon>Chromadorea</taxon>
        <taxon>Rhabditida</taxon>
        <taxon>Tylenchina</taxon>
        <taxon>Tylenchomorpha</taxon>
        <taxon>Tylenchoidea</taxon>
        <taxon>Meloidogynidae</taxon>
        <taxon>Meloidogyninae</taxon>
        <taxon>Meloidogyne</taxon>
    </lineage>
</organism>
<evidence type="ECO:0000313" key="2">
    <source>
        <dbReference type="Proteomes" id="UP001497535"/>
    </source>
</evidence>
<dbReference type="EMBL" id="CAVMJV010000014">
    <property type="protein sequence ID" value="CAK5051261.1"/>
    <property type="molecule type" value="Genomic_DNA"/>
</dbReference>
<sequence>MAARRFGLYTNFFCCHIPWDKLTFTGRFIFIEESVRGTSPNRLLFLIKCVFFMALDITLCFVATIASYRLLAWALFTPAERGFYCDDESIREEFKENTVPTLTLLGITLAGPFFIIVIANFIIKMRQQNMELAETFNRSTFVYLDYLAAFWLTTLSIDIIKCFVGRTRPNFIAMCAPQEFNDVCIEHPEVFVPIAHCTTGWKKSRNSKLSFPSGHAAISVFSTLFLFFYLRGLQRRTSDFIIKLLFVIVSSVFISFTTYCCISRVTDFWHFPTDVLGGVCIGSLLFHLLLHKYYETRPHSI</sequence>
<keyword evidence="2" id="KW-1185">Reference proteome</keyword>
<name>A0ACB0YL51_MELEN</name>